<accession>A0AAN5CI58</accession>
<organism evidence="2 3">
    <name type="scientific">Pristionchus mayeri</name>
    <dbReference type="NCBI Taxonomy" id="1317129"/>
    <lineage>
        <taxon>Eukaryota</taxon>
        <taxon>Metazoa</taxon>
        <taxon>Ecdysozoa</taxon>
        <taxon>Nematoda</taxon>
        <taxon>Chromadorea</taxon>
        <taxon>Rhabditida</taxon>
        <taxon>Rhabditina</taxon>
        <taxon>Diplogasteromorpha</taxon>
        <taxon>Diplogasteroidea</taxon>
        <taxon>Neodiplogasteridae</taxon>
        <taxon>Pristionchus</taxon>
    </lineage>
</organism>
<keyword evidence="1" id="KW-0472">Membrane</keyword>
<keyword evidence="3" id="KW-1185">Reference proteome</keyword>
<dbReference type="PANTHER" id="PTHR22941">
    <property type="entry name" value="SERPENTINE RECEPTOR"/>
    <property type="match status" value="1"/>
</dbReference>
<sequence>MHPLPPSIHKALRFSKIFLTVLSMLMASVCVVIILRTRSISKQYARLLLMVIFVATQLDVYTQLIFDPEYIFLPFVCVFRDAPLINIPLNAAWGFIIWESMVLMTPPAYGACFIHRHQLIVPADSFFKLPRFGSIACVFVIALPCLTYGYAYYV</sequence>
<evidence type="ECO:0008006" key="4">
    <source>
        <dbReference type="Google" id="ProtNLM"/>
    </source>
</evidence>
<feature type="transmembrane region" description="Helical" evidence="1">
    <location>
        <begin position="132"/>
        <end position="153"/>
    </location>
</feature>
<keyword evidence="1" id="KW-0812">Transmembrane</keyword>
<comment type="caution">
    <text evidence="2">The sequence shown here is derived from an EMBL/GenBank/DDBJ whole genome shotgun (WGS) entry which is preliminary data.</text>
</comment>
<dbReference type="EMBL" id="BTRK01000004">
    <property type="protein sequence ID" value="GMR44867.1"/>
    <property type="molecule type" value="Genomic_DNA"/>
</dbReference>
<dbReference type="InterPro" id="IPR053220">
    <property type="entry name" value="Nematode_rcpt-like_serp_H"/>
</dbReference>
<dbReference type="PANTHER" id="PTHR22941:SF26">
    <property type="entry name" value="SERPENTINE RECEPTOR, CLASS H"/>
    <property type="match status" value="1"/>
</dbReference>
<reference evidence="3" key="1">
    <citation type="submission" date="2022-10" db="EMBL/GenBank/DDBJ databases">
        <title>Genome assembly of Pristionchus species.</title>
        <authorList>
            <person name="Yoshida K."/>
            <person name="Sommer R.J."/>
        </authorList>
    </citation>
    <scope>NUCLEOTIDE SEQUENCE [LARGE SCALE GENOMIC DNA]</scope>
    <source>
        <strain evidence="3">RS5460</strain>
    </source>
</reference>
<dbReference type="InterPro" id="IPR019429">
    <property type="entry name" value="7TM_GPCR_serpentine_rcpt_Sri"/>
</dbReference>
<protein>
    <recommendedName>
        <fullName evidence="4">G protein-coupled receptor</fullName>
    </recommendedName>
</protein>
<dbReference type="Pfam" id="PF10327">
    <property type="entry name" value="7TM_GPCR_Sri"/>
    <property type="match status" value="1"/>
</dbReference>
<gene>
    <name evidence="2" type="ORF">PMAYCL1PPCAC_15062</name>
</gene>
<evidence type="ECO:0000313" key="3">
    <source>
        <dbReference type="Proteomes" id="UP001328107"/>
    </source>
</evidence>
<feature type="non-terminal residue" evidence="2">
    <location>
        <position position="154"/>
    </location>
</feature>
<keyword evidence="1" id="KW-1133">Transmembrane helix</keyword>
<feature type="transmembrane region" description="Helical" evidence="1">
    <location>
        <begin position="47"/>
        <end position="66"/>
    </location>
</feature>
<name>A0AAN5CI58_9BILA</name>
<evidence type="ECO:0000313" key="2">
    <source>
        <dbReference type="EMBL" id="GMR44867.1"/>
    </source>
</evidence>
<feature type="transmembrane region" description="Helical" evidence="1">
    <location>
        <begin position="17"/>
        <end position="35"/>
    </location>
</feature>
<evidence type="ECO:0000256" key="1">
    <source>
        <dbReference type="SAM" id="Phobius"/>
    </source>
</evidence>
<dbReference type="Proteomes" id="UP001328107">
    <property type="component" value="Unassembled WGS sequence"/>
</dbReference>
<proteinExistence type="predicted"/>
<dbReference type="AlphaFoldDB" id="A0AAN5CI58"/>